<dbReference type="GeneID" id="18814236"/>
<dbReference type="AlphaFoldDB" id="F8NJB3"/>
<gene>
    <name evidence="1" type="ORF">SERLADRAFT_433769</name>
</gene>
<dbReference type="Proteomes" id="UP000008064">
    <property type="component" value="Unassembled WGS sequence"/>
</dbReference>
<organism>
    <name type="scientific">Serpula lacrymans var. lacrymans (strain S7.9)</name>
    <name type="common">Dry rot fungus</name>
    <dbReference type="NCBI Taxonomy" id="578457"/>
    <lineage>
        <taxon>Eukaryota</taxon>
        <taxon>Fungi</taxon>
        <taxon>Dikarya</taxon>
        <taxon>Basidiomycota</taxon>
        <taxon>Agaricomycotina</taxon>
        <taxon>Agaricomycetes</taxon>
        <taxon>Agaricomycetidae</taxon>
        <taxon>Boletales</taxon>
        <taxon>Coniophorineae</taxon>
        <taxon>Serpulaceae</taxon>
        <taxon>Serpula</taxon>
    </lineage>
</organism>
<proteinExistence type="predicted"/>
<dbReference type="RefSeq" id="XP_007314053.1">
    <property type="nucleotide sequence ID" value="XM_007313991.1"/>
</dbReference>
<sequence length="86" mass="9866">MGLTVDTRRKHVVGDDEDVPFYFPLPWLFIGSEVVYSRDLLSSVDFYWCTPGCRSSSDTKPMGPRTPFVECLRDCVDIMLSGSRRR</sequence>
<accession>F8NJB3</accession>
<protein>
    <submittedName>
        <fullName evidence="1">Uncharacterized protein</fullName>
    </submittedName>
</protein>
<evidence type="ECO:0000313" key="1">
    <source>
        <dbReference type="EMBL" id="EGO29811.1"/>
    </source>
</evidence>
<dbReference type="KEGG" id="sla:SERLADRAFT_433769"/>
<dbReference type="HOGENOM" id="CLU_2499250_0_0_1"/>
<name>F8NJB3_SERL9</name>
<dbReference type="EMBL" id="GL945429">
    <property type="protein sequence ID" value="EGO29811.1"/>
    <property type="molecule type" value="Genomic_DNA"/>
</dbReference>
<reference evidence="1" key="1">
    <citation type="submission" date="2011-04" db="EMBL/GenBank/DDBJ databases">
        <title>Evolution of plant cell wall degrading machinery underlies the functional diversity of forest fungi.</title>
        <authorList>
            <consortium name="US DOE Joint Genome Institute (JGI-PGF)"/>
            <person name="Eastwood D.C."/>
            <person name="Floudas D."/>
            <person name="Binder M."/>
            <person name="Majcherczyk A."/>
            <person name="Schneider P."/>
            <person name="Aerts A."/>
            <person name="Asiegbu F.O."/>
            <person name="Baker S.E."/>
            <person name="Barry K."/>
            <person name="Bendiksby M."/>
            <person name="Blumentritt M."/>
            <person name="Coutinho P.M."/>
            <person name="Cullen D."/>
            <person name="Cullen D."/>
            <person name="Gathman A."/>
            <person name="Goodell B."/>
            <person name="Henrissat B."/>
            <person name="Ihrmark K."/>
            <person name="Kauserud H."/>
            <person name="Kohler A."/>
            <person name="LaButti K."/>
            <person name="Lapidus A."/>
            <person name="Lavin J.L."/>
            <person name="Lee Y.-H."/>
            <person name="Lindquist E."/>
            <person name="Lilly W."/>
            <person name="Lucas S."/>
            <person name="Morin E."/>
            <person name="Murat C."/>
            <person name="Oguiza J.A."/>
            <person name="Park J."/>
            <person name="Pisabarro A.G."/>
            <person name="Riley R."/>
            <person name="Rosling A."/>
            <person name="Salamov A."/>
            <person name="Schmidt O."/>
            <person name="Schmutz J."/>
            <person name="Skrede I."/>
            <person name="Stenlid J."/>
            <person name="Wiebenga A."/>
            <person name="Xie X."/>
            <person name="Kues U."/>
            <person name="Hibbett D.S."/>
            <person name="Hoffmeister D."/>
            <person name="Hogberg N."/>
            <person name="Martin F."/>
            <person name="Grigoriev I.V."/>
            <person name="Watkinson S.C."/>
        </authorList>
    </citation>
    <scope>NUCLEOTIDE SEQUENCE</scope>
    <source>
        <strain evidence="1">S7.9</strain>
    </source>
</reference>